<feature type="transmembrane region" description="Helical" evidence="6">
    <location>
        <begin position="150"/>
        <end position="170"/>
    </location>
</feature>
<feature type="transmembrane region" description="Helical" evidence="6">
    <location>
        <begin position="122"/>
        <end position="144"/>
    </location>
</feature>
<feature type="transmembrane region" description="Helical" evidence="6">
    <location>
        <begin position="332"/>
        <end position="349"/>
    </location>
</feature>
<name>A0ABN2D9X2_9ACTN</name>
<evidence type="ECO:0000256" key="2">
    <source>
        <dbReference type="ARBA" id="ARBA00022692"/>
    </source>
</evidence>
<evidence type="ECO:0000313" key="7">
    <source>
        <dbReference type="EMBL" id="GAA1571146.1"/>
    </source>
</evidence>
<keyword evidence="3 6" id="KW-1133">Transmembrane helix</keyword>
<dbReference type="Pfam" id="PF07690">
    <property type="entry name" value="MFS_1"/>
    <property type="match status" value="1"/>
</dbReference>
<feature type="transmembrane region" description="Helical" evidence="6">
    <location>
        <begin position="29"/>
        <end position="49"/>
    </location>
</feature>
<accession>A0ABN2D9X2</accession>
<dbReference type="InterPro" id="IPR051788">
    <property type="entry name" value="MFS_Transporter"/>
</dbReference>
<reference evidence="7 8" key="1">
    <citation type="journal article" date="2019" name="Int. J. Syst. Evol. Microbiol.">
        <title>The Global Catalogue of Microorganisms (GCM) 10K type strain sequencing project: providing services to taxonomists for standard genome sequencing and annotation.</title>
        <authorList>
            <consortium name="The Broad Institute Genomics Platform"/>
            <consortium name="The Broad Institute Genome Sequencing Center for Infectious Disease"/>
            <person name="Wu L."/>
            <person name="Ma J."/>
        </authorList>
    </citation>
    <scope>NUCLEOTIDE SEQUENCE [LARGE SCALE GENOMIC DNA]</scope>
    <source>
        <strain evidence="7 8">JCM 15572</strain>
    </source>
</reference>
<feature type="transmembrane region" description="Helical" evidence="6">
    <location>
        <begin position="402"/>
        <end position="420"/>
    </location>
</feature>
<dbReference type="EMBL" id="BAAAPH010000008">
    <property type="protein sequence ID" value="GAA1571146.1"/>
    <property type="molecule type" value="Genomic_DNA"/>
</dbReference>
<proteinExistence type="predicted"/>
<keyword evidence="2 6" id="KW-0812">Transmembrane</keyword>
<comment type="caution">
    <text evidence="7">The sequence shown here is derived from an EMBL/GenBank/DDBJ whole genome shotgun (WGS) entry which is preliminary data.</text>
</comment>
<feature type="transmembrane region" description="Helical" evidence="6">
    <location>
        <begin position="463"/>
        <end position="486"/>
    </location>
</feature>
<feature type="compositionally biased region" description="Low complexity" evidence="5">
    <location>
        <begin position="187"/>
        <end position="218"/>
    </location>
</feature>
<dbReference type="Proteomes" id="UP001501705">
    <property type="component" value="Unassembled WGS sequence"/>
</dbReference>
<evidence type="ECO:0000256" key="6">
    <source>
        <dbReference type="SAM" id="Phobius"/>
    </source>
</evidence>
<evidence type="ECO:0000256" key="4">
    <source>
        <dbReference type="ARBA" id="ARBA00023136"/>
    </source>
</evidence>
<keyword evidence="8" id="KW-1185">Reference proteome</keyword>
<dbReference type="InterPro" id="IPR036259">
    <property type="entry name" value="MFS_trans_sf"/>
</dbReference>
<dbReference type="PANTHER" id="PTHR23514:SF13">
    <property type="entry name" value="INNER MEMBRANE PROTEIN YBJJ"/>
    <property type="match status" value="1"/>
</dbReference>
<feature type="transmembrane region" description="Helical" evidence="6">
    <location>
        <begin position="426"/>
        <end position="451"/>
    </location>
</feature>
<feature type="region of interest" description="Disordered" evidence="5">
    <location>
        <begin position="175"/>
        <end position="218"/>
    </location>
</feature>
<evidence type="ECO:0000256" key="1">
    <source>
        <dbReference type="ARBA" id="ARBA00004141"/>
    </source>
</evidence>
<gene>
    <name evidence="7" type="ORF">GCM10009804_29420</name>
</gene>
<evidence type="ECO:0000313" key="8">
    <source>
        <dbReference type="Proteomes" id="UP001501705"/>
    </source>
</evidence>
<feature type="transmembrane region" description="Helical" evidence="6">
    <location>
        <begin position="492"/>
        <end position="513"/>
    </location>
</feature>
<dbReference type="Gene3D" id="1.20.1250.20">
    <property type="entry name" value="MFS general substrate transporter like domains"/>
    <property type="match status" value="2"/>
</dbReference>
<evidence type="ECO:0000256" key="3">
    <source>
        <dbReference type="ARBA" id="ARBA00022989"/>
    </source>
</evidence>
<organism evidence="7 8">
    <name type="scientific">Kribbella hippodromi</name>
    <dbReference type="NCBI Taxonomy" id="434347"/>
    <lineage>
        <taxon>Bacteria</taxon>
        <taxon>Bacillati</taxon>
        <taxon>Actinomycetota</taxon>
        <taxon>Actinomycetes</taxon>
        <taxon>Propionibacteriales</taxon>
        <taxon>Kribbellaceae</taxon>
        <taxon>Kribbella</taxon>
    </lineage>
</organism>
<keyword evidence="4 6" id="KW-0472">Membrane</keyword>
<feature type="transmembrane region" description="Helical" evidence="6">
    <location>
        <begin position="89"/>
        <end position="110"/>
    </location>
</feature>
<protein>
    <recommendedName>
        <fullName evidence="9">MFS transporter</fullName>
    </recommendedName>
</protein>
<feature type="transmembrane region" description="Helical" evidence="6">
    <location>
        <begin position="369"/>
        <end position="390"/>
    </location>
</feature>
<evidence type="ECO:0008006" key="9">
    <source>
        <dbReference type="Google" id="ProtNLM"/>
    </source>
</evidence>
<dbReference type="PANTHER" id="PTHR23514">
    <property type="entry name" value="BYPASS OF STOP CODON PROTEIN 6"/>
    <property type="match status" value="1"/>
</dbReference>
<dbReference type="RefSeq" id="WP_344234042.1">
    <property type="nucleotide sequence ID" value="NZ_BAAAPH010000008.1"/>
</dbReference>
<evidence type="ECO:0000256" key="5">
    <source>
        <dbReference type="SAM" id="MobiDB-lite"/>
    </source>
</evidence>
<sequence length="523" mass="49445">MLRTVVGFAAFGLFWGAWGAILPAVRAEAGVSDAGLGVALLMIGLGALVSMRFTGYLIDRYGAVVLPVVTILFALCGVLPALAGSVVTLSIALLLLGATSGAMDVAINATGSHAEAVAGRPVMNLAHGLFSVAVVIASLTTAALRTTGTTALPLLTGTAALIVIAAATVLSPRRANTAETPAGPHEPAAANTSTTKTTPGTTPAPTTPTGGAAAAGSAGSAAGAGAAADSVSSAGGVAAGADSASSAGGACAAADGVAPARGVGAADDLTTSSGSAGGAADPVTPAGGAGAAADAVVPAGGVGAAADSTTSSGSAGGVADSVTPAGRKLGRVEGALLMFGVLCALAYLVENAWQSWSAVHLDTSLHAAPGLASSAPAVFAAAAATGRFAGNALLKRVRPVQLLVAGGCIAAVGSLIASLADQPWSALVGIGVAGLGTSVCAPTIIGMAGAWAGPERRAGAISVVTTIAYLGFLLGPAAVGAAASLWTLPTALSAVAVLAVVVAALAPVAAHIAGPRATKVPTH</sequence>
<feature type="transmembrane region" description="Helical" evidence="6">
    <location>
        <begin position="61"/>
        <end position="83"/>
    </location>
</feature>
<dbReference type="SUPFAM" id="SSF103473">
    <property type="entry name" value="MFS general substrate transporter"/>
    <property type="match status" value="1"/>
</dbReference>
<dbReference type="InterPro" id="IPR011701">
    <property type="entry name" value="MFS"/>
</dbReference>
<comment type="subcellular location">
    <subcellularLocation>
        <location evidence="1">Membrane</location>
        <topology evidence="1">Multi-pass membrane protein</topology>
    </subcellularLocation>
</comment>